<accession>A0A6J6QPS6</accession>
<sequence length="361" mass="39559">MSAQPHVQSYAVIGEIDPRLTDLVRDLSAAFDAVGFTPDGEAKDAGIVINAVDPAAPQPFRRGARGTFVAALYVQDNEPADGLKETYPMLVRALANIVLLYVPGSGVYFTTMERGHYHVREGAGASLGEAVFDRLRPLATSRLVIDNEFRPDLEPELWDGDDKTEEMKAVGRRLDDLGLLPAPFPIEELLSERELRHVQRLYGIGGLSYGNLSARLDDNRFWMSASGVDKGKLETPGRDILLVTGYEPDAARMILSVPPGIEPRRVSVDAIEHWMIYQHHPNVGAILHVHAWMDGIPATDVNFPCGTAELADSVSKLIDAEPDPAHAVIGLRNHGITATGENLDEILDRILPRLQLQVPMT</sequence>
<organism evidence="4">
    <name type="scientific">freshwater metagenome</name>
    <dbReference type="NCBI Taxonomy" id="449393"/>
    <lineage>
        <taxon>unclassified sequences</taxon>
        <taxon>metagenomes</taxon>
        <taxon>ecological metagenomes</taxon>
    </lineage>
</organism>
<dbReference type="GO" id="GO:0019323">
    <property type="term" value="P:pentose catabolic process"/>
    <property type="evidence" value="ECO:0007669"/>
    <property type="project" value="TreeGrafter"/>
</dbReference>
<name>A0A6J6QPS6_9ZZZZ</name>
<evidence type="ECO:0000313" key="4">
    <source>
        <dbReference type="EMBL" id="CAB4710938.1"/>
    </source>
</evidence>
<dbReference type="GO" id="GO:0005829">
    <property type="term" value="C:cytosol"/>
    <property type="evidence" value="ECO:0007669"/>
    <property type="project" value="TreeGrafter"/>
</dbReference>
<dbReference type="InterPro" id="IPR036409">
    <property type="entry name" value="Aldolase_II/adducin_N_sf"/>
</dbReference>
<dbReference type="GO" id="GO:0046872">
    <property type="term" value="F:metal ion binding"/>
    <property type="evidence" value="ECO:0007669"/>
    <property type="project" value="UniProtKB-KW"/>
</dbReference>
<evidence type="ECO:0000256" key="1">
    <source>
        <dbReference type="ARBA" id="ARBA00022723"/>
    </source>
</evidence>
<evidence type="ECO:0000256" key="2">
    <source>
        <dbReference type="ARBA" id="ARBA00023239"/>
    </source>
</evidence>
<protein>
    <submittedName>
        <fullName evidence="4">Unannotated protein</fullName>
    </submittedName>
</protein>
<dbReference type="InterPro" id="IPR001303">
    <property type="entry name" value="Aldolase_II/adducin_N"/>
</dbReference>
<dbReference type="AlphaFoldDB" id="A0A6J6QPS6"/>
<dbReference type="SUPFAM" id="SSF53639">
    <property type="entry name" value="AraD/HMP-PK domain-like"/>
    <property type="match status" value="1"/>
</dbReference>
<dbReference type="Pfam" id="PF00596">
    <property type="entry name" value="Aldolase_II"/>
    <property type="match status" value="1"/>
</dbReference>
<keyword evidence="2" id="KW-0456">Lyase</keyword>
<keyword evidence="1" id="KW-0479">Metal-binding</keyword>
<reference evidence="4" key="1">
    <citation type="submission" date="2020-05" db="EMBL/GenBank/DDBJ databases">
        <authorList>
            <person name="Chiriac C."/>
            <person name="Salcher M."/>
            <person name="Ghai R."/>
            <person name="Kavagutti S V."/>
        </authorList>
    </citation>
    <scope>NUCLEOTIDE SEQUENCE</scope>
</reference>
<proteinExistence type="predicted"/>
<dbReference type="EMBL" id="CAEZXP010000011">
    <property type="protein sequence ID" value="CAB4710938.1"/>
    <property type="molecule type" value="Genomic_DNA"/>
</dbReference>
<feature type="domain" description="Class II aldolase/adducin N-terminal" evidence="3">
    <location>
        <begin position="193"/>
        <end position="351"/>
    </location>
</feature>
<dbReference type="PANTHER" id="PTHR22789">
    <property type="entry name" value="FUCULOSE PHOSPHATE ALDOLASE"/>
    <property type="match status" value="1"/>
</dbReference>
<dbReference type="InterPro" id="IPR050197">
    <property type="entry name" value="Aldolase_class_II_sugar_metab"/>
</dbReference>
<evidence type="ECO:0000259" key="3">
    <source>
        <dbReference type="SMART" id="SM01007"/>
    </source>
</evidence>
<dbReference type="SMART" id="SM01007">
    <property type="entry name" value="Aldolase_II"/>
    <property type="match status" value="1"/>
</dbReference>
<dbReference type="Gene3D" id="3.40.225.10">
    <property type="entry name" value="Class II aldolase/adducin N-terminal domain"/>
    <property type="match status" value="1"/>
</dbReference>
<gene>
    <name evidence="4" type="ORF">UFOPK2399_01994</name>
</gene>
<dbReference type="GO" id="GO:0016832">
    <property type="term" value="F:aldehyde-lyase activity"/>
    <property type="evidence" value="ECO:0007669"/>
    <property type="project" value="TreeGrafter"/>
</dbReference>
<dbReference type="PANTHER" id="PTHR22789:SF0">
    <property type="entry name" value="3-OXO-TETRONATE 4-PHOSPHATE DECARBOXYLASE-RELATED"/>
    <property type="match status" value="1"/>
</dbReference>